<name>A0AAD7G702_MYCRO</name>
<dbReference type="EMBL" id="JARKIE010000212">
    <property type="protein sequence ID" value="KAJ7665787.1"/>
    <property type="molecule type" value="Genomic_DNA"/>
</dbReference>
<gene>
    <name evidence="1" type="ORF">B0H17DRAFT_1210792</name>
</gene>
<organism evidence="1 2">
    <name type="scientific">Mycena rosella</name>
    <name type="common">Pink bonnet</name>
    <name type="synonym">Agaricus rosellus</name>
    <dbReference type="NCBI Taxonomy" id="1033263"/>
    <lineage>
        <taxon>Eukaryota</taxon>
        <taxon>Fungi</taxon>
        <taxon>Dikarya</taxon>
        <taxon>Basidiomycota</taxon>
        <taxon>Agaricomycotina</taxon>
        <taxon>Agaricomycetes</taxon>
        <taxon>Agaricomycetidae</taxon>
        <taxon>Agaricales</taxon>
        <taxon>Marasmiineae</taxon>
        <taxon>Mycenaceae</taxon>
        <taxon>Mycena</taxon>
    </lineage>
</organism>
<accession>A0AAD7G702</accession>
<sequence>MLQIALASLYPTHPTADTVFDAGTDVVLKWIDTSHHPRLTEMGSLKIDLRTKDDVRLFREPTFESNEYLQIFVINLATGVSAMTRTHTVPIPHNLTHPGPYVILFTSIHPPTETWTADFGITPVITDSVLPYIPQLDDTNATNPRFTIVLPTTTIVSELAGTVQYQAATTITAGPLPAGGGAGTGLNRVHSPSGATPGKDGRFRNPRFGLVFVAWPALVGISMAL</sequence>
<dbReference type="Proteomes" id="UP001221757">
    <property type="component" value="Unassembled WGS sequence"/>
</dbReference>
<protein>
    <submittedName>
        <fullName evidence="1">Uncharacterized protein</fullName>
    </submittedName>
</protein>
<reference evidence="1" key="1">
    <citation type="submission" date="2023-03" db="EMBL/GenBank/DDBJ databases">
        <title>Massive genome expansion in bonnet fungi (Mycena s.s.) driven by repeated elements and novel gene families across ecological guilds.</title>
        <authorList>
            <consortium name="Lawrence Berkeley National Laboratory"/>
            <person name="Harder C.B."/>
            <person name="Miyauchi S."/>
            <person name="Viragh M."/>
            <person name="Kuo A."/>
            <person name="Thoen E."/>
            <person name="Andreopoulos B."/>
            <person name="Lu D."/>
            <person name="Skrede I."/>
            <person name="Drula E."/>
            <person name="Henrissat B."/>
            <person name="Morin E."/>
            <person name="Kohler A."/>
            <person name="Barry K."/>
            <person name="LaButti K."/>
            <person name="Morin E."/>
            <person name="Salamov A."/>
            <person name="Lipzen A."/>
            <person name="Mereny Z."/>
            <person name="Hegedus B."/>
            <person name="Baldrian P."/>
            <person name="Stursova M."/>
            <person name="Weitz H."/>
            <person name="Taylor A."/>
            <person name="Grigoriev I.V."/>
            <person name="Nagy L.G."/>
            <person name="Martin F."/>
            <person name="Kauserud H."/>
        </authorList>
    </citation>
    <scope>NUCLEOTIDE SEQUENCE</scope>
    <source>
        <strain evidence="1">CBHHK067</strain>
    </source>
</reference>
<evidence type="ECO:0000313" key="1">
    <source>
        <dbReference type="EMBL" id="KAJ7665787.1"/>
    </source>
</evidence>
<evidence type="ECO:0000313" key="2">
    <source>
        <dbReference type="Proteomes" id="UP001221757"/>
    </source>
</evidence>
<dbReference type="AlphaFoldDB" id="A0AAD7G702"/>
<proteinExistence type="predicted"/>
<comment type="caution">
    <text evidence="1">The sequence shown here is derived from an EMBL/GenBank/DDBJ whole genome shotgun (WGS) entry which is preliminary data.</text>
</comment>
<keyword evidence="2" id="KW-1185">Reference proteome</keyword>